<reference evidence="9" key="1">
    <citation type="journal article" date="2022" name="bioRxiv">
        <title>Deciphering the potential niche of two novel black yeast fungi from a biological soil crust based on their genomes, phenotypes, and melanin regulation.</title>
        <authorList>
            <consortium name="DOE Joint Genome Institute"/>
            <person name="Carr E.C."/>
            <person name="Barton Q."/>
            <person name="Grambo S."/>
            <person name="Sullivan M."/>
            <person name="Renfro C.M."/>
            <person name="Kuo A."/>
            <person name="Pangilinan J."/>
            <person name="Lipzen A."/>
            <person name="Keymanesh K."/>
            <person name="Savage E."/>
            <person name="Barry K."/>
            <person name="Grigoriev I.V."/>
            <person name="Riekhof W.R."/>
            <person name="Harris S.S."/>
        </authorList>
    </citation>
    <scope>NUCLEOTIDE SEQUENCE</scope>
    <source>
        <strain evidence="9">JF 03-4F</strain>
    </source>
</reference>
<dbReference type="CDD" id="cd12148">
    <property type="entry name" value="fungal_TF_MHR"/>
    <property type="match status" value="1"/>
</dbReference>
<dbReference type="EMBL" id="MU404353">
    <property type="protein sequence ID" value="KAI1613807.1"/>
    <property type="molecule type" value="Genomic_DNA"/>
</dbReference>
<feature type="domain" description="Zn(2)-C6 fungal-type" evidence="8">
    <location>
        <begin position="50"/>
        <end position="78"/>
    </location>
</feature>
<keyword evidence="2" id="KW-0479">Metal-binding</keyword>
<dbReference type="GO" id="GO:0000981">
    <property type="term" value="F:DNA-binding transcription factor activity, RNA polymerase II-specific"/>
    <property type="evidence" value="ECO:0007669"/>
    <property type="project" value="InterPro"/>
</dbReference>
<dbReference type="PROSITE" id="PS00463">
    <property type="entry name" value="ZN2_CY6_FUNGAL_1"/>
    <property type="match status" value="1"/>
</dbReference>
<dbReference type="AlphaFoldDB" id="A0AAN6IDE9"/>
<evidence type="ECO:0000313" key="10">
    <source>
        <dbReference type="Proteomes" id="UP001203852"/>
    </source>
</evidence>
<gene>
    <name evidence="9" type="ORF">EDD36DRAFT_473835</name>
</gene>
<dbReference type="SMART" id="SM00066">
    <property type="entry name" value="GAL4"/>
    <property type="match status" value="1"/>
</dbReference>
<dbReference type="Gene3D" id="4.10.240.10">
    <property type="entry name" value="Zn(2)-C6 fungal-type DNA-binding domain"/>
    <property type="match status" value="1"/>
</dbReference>
<evidence type="ECO:0000256" key="5">
    <source>
        <dbReference type="ARBA" id="ARBA00023125"/>
    </source>
</evidence>
<evidence type="ECO:0000256" key="4">
    <source>
        <dbReference type="ARBA" id="ARBA00023015"/>
    </source>
</evidence>
<keyword evidence="5" id="KW-0238">DNA-binding</keyword>
<dbReference type="PANTHER" id="PTHR31313">
    <property type="entry name" value="TY1 ENHANCER ACTIVATOR"/>
    <property type="match status" value="1"/>
</dbReference>
<evidence type="ECO:0000313" key="9">
    <source>
        <dbReference type="EMBL" id="KAI1613807.1"/>
    </source>
</evidence>
<evidence type="ECO:0000256" key="3">
    <source>
        <dbReference type="ARBA" id="ARBA00022833"/>
    </source>
</evidence>
<evidence type="ECO:0000256" key="2">
    <source>
        <dbReference type="ARBA" id="ARBA00022723"/>
    </source>
</evidence>
<keyword evidence="7" id="KW-0539">Nucleus</keyword>
<proteinExistence type="predicted"/>
<dbReference type="Pfam" id="PF00172">
    <property type="entry name" value="Zn_clus"/>
    <property type="match status" value="1"/>
</dbReference>
<keyword evidence="3" id="KW-0862">Zinc</keyword>
<dbReference type="GO" id="GO:0003677">
    <property type="term" value="F:DNA binding"/>
    <property type="evidence" value="ECO:0007669"/>
    <property type="project" value="UniProtKB-KW"/>
</dbReference>
<dbReference type="GO" id="GO:0008270">
    <property type="term" value="F:zinc ion binding"/>
    <property type="evidence" value="ECO:0007669"/>
    <property type="project" value="InterPro"/>
</dbReference>
<evidence type="ECO:0000259" key="8">
    <source>
        <dbReference type="PROSITE" id="PS50048"/>
    </source>
</evidence>
<dbReference type="SUPFAM" id="SSF57701">
    <property type="entry name" value="Zn2/Cys6 DNA-binding domain"/>
    <property type="match status" value="1"/>
</dbReference>
<sequence>MLRSLDPQCPLQLSQLSHLTQTTASYSMTTAMQEGVRQPEKTERRAATVACTMCRRKKIKCDGEKPICSNCQLYHAECIPGQDRRRRSFNVQAQDNSTLGALPVVDSIHLPPETPEILSAHAGIAAKDQPSSLDHEVQDHYHYSSFDTGMDFNFNDTETGDAWGGDQTRDFQLPGRPNAIGDCYSVNPLETLDQDLLDEVDNAAISAAVMESLSNERNTFVDFLNTTPRQPPWRDDATISTERVRTFSNNQDPPNNIFEDSVDDELTTKLTCRYGSLKITDNGQLRYYGVTSNLHMMGDEIASVFQPTVRNPRKDAEEVLRQTGYDWEPDPVLENHLLNLYFAWHHPIMQEMERDLFFREREAFMNDQETSFYSPALENAMLAVGAMYAGPDDEKINSNSSTFFATRAKTYLDIELDSPTIATAQAILNLSGFEAAQGQDSRGWVYAGMMAQVVTDLGIHVSSEVDSRYLSNALSAREVTIRRKNFFWAAFTASVFWGFYSGRPSLLSSIKHNVSSPTSTGVYKWTAYGVAGESVRPLSRPGGDLLGLIPACFAQLAMKMGTIAALLKRYTGVHSPIDDVRTFAQSMSAELEDWYATLPPALQVDTTSDSIPDKQKEDPMPVVIQLHIQYHAVIILLHRPFVSDMASPRAQSEATLDACQTCTRSAVAITRLLRIFRRRQSWRYVHLQSVHNTTIAGVVHAYDTCMFPGERGRQAQEGLSICVQALGEMAQSFKSAMRGYEVISAVRREWQMRRRKQAGEKRPRGMHRSF</sequence>
<evidence type="ECO:0000256" key="7">
    <source>
        <dbReference type="ARBA" id="ARBA00023242"/>
    </source>
</evidence>
<evidence type="ECO:0000256" key="1">
    <source>
        <dbReference type="ARBA" id="ARBA00004123"/>
    </source>
</evidence>
<protein>
    <recommendedName>
        <fullName evidence="8">Zn(2)-C6 fungal-type domain-containing protein</fullName>
    </recommendedName>
</protein>
<dbReference type="CDD" id="cd00067">
    <property type="entry name" value="GAL4"/>
    <property type="match status" value="1"/>
</dbReference>
<comment type="subcellular location">
    <subcellularLocation>
        <location evidence="1">Nucleus</location>
    </subcellularLocation>
</comment>
<dbReference type="PROSITE" id="PS50048">
    <property type="entry name" value="ZN2_CY6_FUNGAL_2"/>
    <property type="match status" value="1"/>
</dbReference>
<dbReference type="InterPro" id="IPR007219">
    <property type="entry name" value="XnlR_reg_dom"/>
</dbReference>
<comment type="caution">
    <text evidence="9">The sequence shown here is derived from an EMBL/GenBank/DDBJ whole genome shotgun (WGS) entry which is preliminary data.</text>
</comment>
<keyword evidence="4" id="KW-0805">Transcription regulation</keyword>
<dbReference type="GO" id="GO:0005634">
    <property type="term" value="C:nucleus"/>
    <property type="evidence" value="ECO:0007669"/>
    <property type="project" value="UniProtKB-SubCell"/>
</dbReference>
<dbReference type="InterPro" id="IPR001138">
    <property type="entry name" value="Zn2Cys6_DnaBD"/>
</dbReference>
<dbReference type="Pfam" id="PF04082">
    <property type="entry name" value="Fungal_trans"/>
    <property type="match status" value="1"/>
</dbReference>
<dbReference type="InterPro" id="IPR051615">
    <property type="entry name" value="Transcr_Regulatory_Elem"/>
</dbReference>
<dbReference type="PANTHER" id="PTHR31313:SF77">
    <property type="entry name" value="ZN(II)2CYS6 TRANSCRIPTION FACTOR (EUROFUNG)"/>
    <property type="match status" value="1"/>
</dbReference>
<dbReference type="InterPro" id="IPR036864">
    <property type="entry name" value="Zn2-C6_fun-type_DNA-bd_sf"/>
</dbReference>
<dbReference type="Proteomes" id="UP001203852">
    <property type="component" value="Unassembled WGS sequence"/>
</dbReference>
<accession>A0AAN6IDE9</accession>
<dbReference type="GO" id="GO:0006351">
    <property type="term" value="P:DNA-templated transcription"/>
    <property type="evidence" value="ECO:0007669"/>
    <property type="project" value="InterPro"/>
</dbReference>
<organism evidence="9 10">
    <name type="scientific">Exophiala viscosa</name>
    <dbReference type="NCBI Taxonomy" id="2486360"/>
    <lineage>
        <taxon>Eukaryota</taxon>
        <taxon>Fungi</taxon>
        <taxon>Dikarya</taxon>
        <taxon>Ascomycota</taxon>
        <taxon>Pezizomycotina</taxon>
        <taxon>Eurotiomycetes</taxon>
        <taxon>Chaetothyriomycetidae</taxon>
        <taxon>Chaetothyriales</taxon>
        <taxon>Herpotrichiellaceae</taxon>
        <taxon>Exophiala</taxon>
    </lineage>
</organism>
<evidence type="ECO:0000256" key="6">
    <source>
        <dbReference type="ARBA" id="ARBA00023163"/>
    </source>
</evidence>
<keyword evidence="6" id="KW-0804">Transcription</keyword>
<name>A0AAN6IDE9_9EURO</name>
<keyword evidence="10" id="KW-1185">Reference proteome</keyword>